<dbReference type="InterPro" id="IPR013519">
    <property type="entry name" value="Int_alpha_beta-p"/>
</dbReference>
<evidence type="ECO:0000256" key="2">
    <source>
        <dbReference type="ARBA" id="ARBA00022737"/>
    </source>
</evidence>
<name>A0ABQ2HZK7_9BACT</name>
<evidence type="ECO:0008006" key="6">
    <source>
        <dbReference type="Google" id="ProtNLM"/>
    </source>
</evidence>
<accession>A0ABQ2HZK7</accession>
<sequence length="629" mass="66904">MACAIFFAIPNASNGQDWGQVQKLLAQYPNGNSAVSANSYYGQSMSVSGNYAVLGATDDGYDASGGNYQQMAGSVYVLFNDAGVWKTVAKLTSPVRSSYARFGASVAIDGDYLVVGETGAMINGQSQGVAHIYKRDAGGTWTFTKRIQARTVNPGDSFAEVVDISGDYIVVGARNDDFDTNDANFVDNAGAVYVYEKNAGGSENWGLVKKIAPGIRALGDVFGGAVAIDGDVLVVGATGEKEDASELVPLAYTGAAYIYRKDQGGANNWGQVKKIAPIFRAEGDQFGTSVDVSGNYVMVGAPLEDENENDQNYLGNAGAAYIFAKDEGGADNWGQARKITPPTRMSEAWFGSVVKISGDFAAAGSVYEPFDNQGQNYAYGAGSAYLFKRDLVNGGQWVQGGRLLPSSRATNDNFGRAMALSGTTLFVGALGNAGESAIANSGAVYVFRQDGAMPVNLAAFKAAKIENQAFLQWTTSAEANTSHFDIQKSANAKDWTTIGTREAAKESSALVHYNFWDTKLNAGANYYRLKMVDQDGTFAYSSIRNLSSEGGEELVAFPNPVVDRIYIKAGDFNRITSVQIRNAAGQLVFETAKVDGEGIPAGDLIAGIYNIHIRHTDGSAVTRKITIIR</sequence>
<dbReference type="Proteomes" id="UP000632339">
    <property type="component" value="Unassembled WGS sequence"/>
</dbReference>
<reference evidence="5" key="1">
    <citation type="journal article" date="2019" name="Int. J. Syst. Evol. Microbiol.">
        <title>The Global Catalogue of Microorganisms (GCM) 10K type strain sequencing project: providing services to taxonomists for standard genome sequencing and annotation.</title>
        <authorList>
            <consortium name="The Broad Institute Genomics Platform"/>
            <consortium name="The Broad Institute Genome Sequencing Center for Infectious Disease"/>
            <person name="Wu L."/>
            <person name="Ma J."/>
        </authorList>
    </citation>
    <scope>NUCLEOTIDE SEQUENCE [LARGE SCALE GENOMIC DNA]</scope>
    <source>
        <strain evidence="5">CGMCC 1.6375</strain>
    </source>
</reference>
<dbReference type="Gene3D" id="2.60.40.10">
    <property type="entry name" value="Immunoglobulins"/>
    <property type="match status" value="1"/>
</dbReference>
<evidence type="ECO:0000313" key="4">
    <source>
        <dbReference type="EMBL" id="GGM95407.1"/>
    </source>
</evidence>
<evidence type="ECO:0000256" key="1">
    <source>
        <dbReference type="ARBA" id="ARBA00022729"/>
    </source>
</evidence>
<dbReference type="InterPro" id="IPR026444">
    <property type="entry name" value="Secre_tail"/>
</dbReference>
<dbReference type="InterPro" id="IPR013783">
    <property type="entry name" value="Ig-like_fold"/>
</dbReference>
<keyword evidence="5" id="KW-1185">Reference proteome</keyword>
<dbReference type="Pfam" id="PF14312">
    <property type="entry name" value="FG-GAP_2"/>
    <property type="match status" value="6"/>
</dbReference>
<dbReference type="InterPro" id="IPR028994">
    <property type="entry name" value="Integrin_alpha_N"/>
</dbReference>
<proteinExistence type="predicted"/>
<protein>
    <recommendedName>
        <fullName evidence="6">Secreted protein (Por secretion system target)</fullName>
    </recommendedName>
</protein>
<organism evidence="4 5">
    <name type="scientific">Dyadobacter beijingensis</name>
    <dbReference type="NCBI Taxonomy" id="365489"/>
    <lineage>
        <taxon>Bacteria</taxon>
        <taxon>Pseudomonadati</taxon>
        <taxon>Bacteroidota</taxon>
        <taxon>Cytophagia</taxon>
        <taxon>Cytophagales</taxon>
        <taxon>Spirosomataceae</taxon>
        <taxon>Dyadobacter</taxon>
    </lineage>
</organism>
<dbReference type="SUPFAM" id="SSF69318">
    <property type="entry name" value="Integrin alpha N-terminal domain"/>
    <property type="match status" value="1"/>
</dbReference>
<keyword evidence="2" id="KW-0677">Repeat</keyword>
<dbReference type="PANTHER" id="PTHR36220:SF1">
    <property type="entry name" value="GAMMA TUBULIN COMPLEX COMPONENT C-TERMINAL DOMAIN-CONTAINING PROTEIN"/>
    <property type="match status" value="1"/>
</dbReference>
<comment type="caution">
    <text evidence="4">The sequence shown here is derived from an EMBL/GenBank/DDBJ whole genome shotgun (WGS) entry which is preliminary data.</text>
</comment>
<gene>
    <name evidence="4" type="ORF">GCM10010967_31040</name>
</gene>
<dbReference type="PANTHER" id="PTHR36220">
    <property type="entry name" value="UNNAMED PRODUCT"/>
    <property type="match status" value="1"/>
</dbReference>
<evidence type="ECO:0000313" key="5">
    <source>
        <dbReference type="Proteomes" id="UP000632339"/>
    </source>
</evidence>
<dbReference type="InterPro" id="IPR013517">
    <property type="entry name" value="FG-GAP"/>
</dbReference>
<evidence type="ECO:0000256" key="3">
    <source>
        <dbReference type="ARBA" id="ARBA00023180"/>
    </source>
</evidence>
<dbReference type="EMBL" id="BMLI01000001">
    <property type="protein sequence ID" value="GGM95407.1"/>
    <property type="molecule type" value="Genomic_DNA"/>
</dbReference>
<dbReference type="NCBIfam" id="TIGR04183">
    <property type="entry name" value="Por_Secre_tail"/>
    <property type="match status" value="1"/>
</dbReference>
<keyword evidence="1" id="KW-0732">Signal</keyword>
<dbReference type="SMART" id="SM00191">
    <property type="entry name" value="Int_alpha"/>
    <property type="match status" value="4"/>
</dbReference>
<dbReference type="Gene3D" id="2.130.10.130">
    <property type="entry name" value="Integrin alpha, N-terminal"/>
    <property type="match status" value="2"/>
</dbReference>
<keyword evidence="3" id="KW-0325">Glycoprotein</keyword>